<dbReference type="Pfam" id="PF13481">
    <property type="entry name" value="AAA_25"/>
    <property type="match status" value="1"/>
</dbReference>
<dbReference type="EMBL" id="DRBS01000416">
    <property type="protein sequence ID" value="HDD45405.1"/>
    <property type="molecule type" value="Genomic_DNA"/>
</dbReference>
<feature type="domain" description="RecA family profile 1" evidence="2">
    <location>
        <begin position="63"/>
        <end position="212"/>
    </location>
</feature>
<dbReference type="InterPro" id="IPR027417">
    <property type="entry name" value="P-loop_NTPase"/>
</dbReference>
<dbReference type="PANTHER" id="PTHR32472:SF10">
    <property type="entry name" value="DNA REPAIR PROTEIN RADA-LIKE PROTEIN"/>
    <property type="match status" value="1"/>
</dbReference>
<reference evidence="3" key="1">
    <citation type="journal article" date="2020" name="mSystems">
        <title>Genome- and Community-Level Interaction Insights into Carbon Utilization and Element Cycling Functions of Hydrothermarchaeota in Hydrothermal Sediment.</title>
        <authorList>
            <person name="Zhou Z."/>
            <person name="Liu Y."/>
            <person name="Xu W."/>
            <person name="Pan J."/>
            <person name="Luo Z.H."/>
            <person name="Li M."/>
        </authorList>
    </citation>
    <scope>NUCLEOTIDE SEQUENCE [LARGE SCALE GENOMIC DNA]</scope>
    <source>
        <strain evidence="3">HyVt-233</strain>
    </source>
</reference>
<sequence>MSMKKQTQFICQKCGYCSPKWLGKCPDCGSWNTFVEETISEKEFSVPQTSVEPISITEVNTVKLFRLKTGLSEFDRVLGGGLVPGAVILIGGAPGIGKSTLALQILANLAKEGLITLYVSGEESASQIKLRAERLNINYSYLYLLTENSLEHILKAIKKIEAKILVIDSIQTMFSHNLTSAPGSVSQIREVTGHLVRLAKSDEITIIIIGHVTKEGAIAGPRLLEHMVDTVLYFEG</sequence>
<dbReference type="GO" id="GO:0005829">
    <property type="term" value="C:cytosol"/>
    <property type="evidence" value="ECO:0007669"/>
    <property type="project" value="TreeGrafter"/>
</dbReference>
<dbReference type="InterPro" id="IPR041166">
    <property type="entry name" value="Rubredoxin_2"/>
</dbReference>
<evidence type="ECO:0000256" key="1">
    <source>
        <dbReference type="ARBA" id="ARBA00022723"/>
    </source>
</evidence>
<comment type="caution">
    <text evidence="3">The sequence shown here is derived from an EMBL/GenBank/DDBJ whole genome shotgun (WGS) entry which is preliminary data.</text>
</comment>
<protein>
    <submittedName>
        <fullName evidence="3">DNA repair protein RadA</fullName>
    </submittedName>
</protein>
<accession>A0A7C0U4T7</accession>
<evidence type="ECO:0000259" key="2">
    <source>
        <dbReference type="PROSITE" id="PS50162"/>
    </source>
</evidence>
<dbReference type="Gene3D" id="3.40.50.300">
    <property type="entry name" value="P-loop containing nucleotide triphosphate hydrolases"/>
    <property type="match status" value="1"/>
</dbReference>
<dbReference type="Pfam" id="PF18073">
    <property type="entry name" value="Zn_ribbon_LapB"/>
    <property type="match status" value="1"/>
</dbReference>
<dbReference type="GO" id="GO:0140664">
    <property type="term" value="F:ATP-dependent DNA damage sensor activity"/>
    <property type="evidence" value="ECO:0007669"/>
    <property type="project" value="InterPro"/>
</dbReference>
<dbReference type="AlphaFoldDB" id="A0A7C0U4T7"/>
<dbReference type="PRINTS" id="PR01874">
    <property type="entry name" value="DNAREPAIRADA"/>
</dbReference>
<organism evidence="3">
    <name type="scientific">Desulfofervidus auxilii</name>
    <dbReference type="NCBI Taxonomy" id="1621989"/>
    <lineage>
        <taxon>Bacteria</taxon>
        <taxon>Pseudomonadati</taxon>
        <taxon>Thermodesulfobacteriota</taxon>
        <taxon>Candidatus Desulfofervidia</taxon>
        <taxon>Candidatus Desulfofervidales</taxon>
        <taxon>Candidatus Desulfofervidaceae</taxon>
        <taxon>Candidatus Desulfofervidus</taxon>
    </lineage>
</organism>
<name>A0A7C0U4T7_DESA2</name>
<dbReference type="GO" id="GO:0046872">
    <property type="term" value="F:metal ion binding"/>
    <property type="evidence" value="ECO:0007669"/>
    <property type="project" value="UniProtKB-KW"/>
</dbReference>
<dbReference type="GO" id="GO:0000725">
    <property type="term" value="P:recombinational repair"/>
    <property type="evidence" value="ECO:0007669"/>
    <property type="project" value="TreeGrafter"/>
</dbReference>
<dbReference type="InterPro" id="IPR020588">
    <property type="entry name" value="RecA_ATP-bd"/>
</dbReference>
<dbReference type="CDD" id="cd01121">
    <property type="entry name" value="RadA_SMS_N"/>
    <property type="match status" value="1"/>
</dbReference>
<dbReference type="PANTHER" id="PTHR32472">
    <property type="entry name" value="DNA REPAIR PROTEIN RADA"/>
    <property type="match status" value="1"/>
</dbReference>
<feature type="non-terminal residue" evidence="3">
    <location>
        <position position="236"/>
    </location>
</feature>
<gene>
    <name evidence="3" type="primary">radA</name>
    <name evidence="3" type="ORF">ENG63_11195</name>
</gene>
<keyword evidence="1" id="KW-0479">Metal-binding</keyword>
<dbReference type="InterPro" id="IPR003593">
    <property type="entry name" value="AAA+_ATPase"/>
</dbReference>
<proteinExistence type="predicted"/>
<dbReference type="SUPFAM" id="SSF52540">
    <property type="entry name" value="P-loop containing nucleoside triphosphate hydrolases"/>
    <property type="match status" value="1"/>
</dbReference>
<dbReference type="PROSITE" id="PS50162">
    <property type="entry name" value="RECA_2"/>
    <property type="match status" value="1"/>
</dbReference>
<dbReference type="GO" id="GO:0003677">
    <property type="term" value="F:DNA binding"/>
    <property type="evidence" value="ECO:0007669"/>
    <property type="project" value="InterPro"/>
</dbReference>
<evidence type="ECO:0000313" key="3">
    <source>
        <dbReference type="EMBL" id="HDD45405.1"/>
    </source>
</evidence>
<dbReference type="Proteomes" id="UP000886289">
    <property type="component" value="Unassembled WGS sequence"/>
</dbReference>
<dbReference type="GO" id="GO:0005524">
    <property type="term" value="F:ATP binding"/>
    <property type="evidence" value="ECO:0007669"/>
    <property type="project" value="InterPro"/>
</dbReference>
<dbReference type="SMART" id="SM00382">
    <property type="entry name" value="AAA"/>
    <property type="match status" value="1"/>
</dbReference>